<dbReference type="STRING" id="472181.SAMN05216271_3433"/>
<dbReference type="HAMAP" id="MF_00040">
    <property type="entry name" value="RRF"/>
    <property type="match status" value="1"/>
</dbReference>
<keyword evidence="3 6" id="KW-0963">Cytoplasm</keyword>
<keyword evidence="12" id="KW-1185">Reference proteome</keyword>
<proteinExistence type="inferred from homology"/>
<evidence type="ECO:0000256" key="1">
    <source>
        <dbReference type="ARBA" id="ARBA00004496"/>
    </source>
</evidence>
<dbReference type="PANTHER" id="PTHR20982">
    <property type="entry name" value="RIBOSOME RECYCLING FACTOR"/>
    <property type="match status" value="1"/>
</dbReference>
<dbReference type="PANTHER" id="PTHR20982:SF3">
    <property type="entry name" value="MITOCHONDRIAL RIBOSOME RECYCLING FACTOR PSEUDO 1"/>
    <property type="match status" value="1"/>
</dbReference>
<dbReference type="Proteomes" id="UP001486808">
    <property type="component" value="Unassembled WGS sequence"/>
</dbReference>
<dbReference type="Proteomes" id="UP000243413">
    <property type="component" value="Chromosome I"/>
</dbReference>
<dbReference type="Pfam" id="PF01765">
    <property type="entry name" value="RRF"/>
    <property type="match status" value="1"/>
</dbReference>
<evidence type="ECO:0000256" key="5">
    <source>
        <dbReference type="ARBA" id="ARBA00025050"/>
    </source>
</evidence>
<protein>
    <recommendedName>
        <fullName evidence="6">Ribosome-recycling factor</fullName>
        <shortName evidence="6">RRF</shortName>
    </recommendedName>
    <alternativeName>
        <fullName evidence="6">Ribosome-releasing factor</fullName>
    </alternativeName>
</protein>
<evidence type="ECO:0000256" key="6">
    <source>
        <dbReference type="HAMAP-Rule" id="MF_00040"/>
    </source>
</evidence>
<evidence type="ECO:0000313" key="9">
    <source>
        <dbReference type="EMBL" id="GAA6131956.1"/>
    </source>
</evidence>
<dbReference type="Gene3D" id="1.10.132.20">
    <property type="entry name" value="Ribosome-recycling factor"/>
    <property type="match status" value="1"/>
</dbReference>
<comment type="function">
    <text evidence="5 6">Responsible for the release of ribosomes from messenger RNA at the termination of protein biosynthesis. May increase the efficiency of translation by recycling ribosomes from one round of translation to another.</text>
</comment>
<dbReference type="AlphaFoldDB" id="A0A1H1X6J9"/>
<dbReference type="GO" id="GO:0043023">
    <property type="term" value="F:ribosomal large subunit binding"/>
    <property type="evidence" value="ECO:0007669"/>
    <property type="project" value="TreeGrafter"/>
</dbReference>
<dbReference type="InterPro" id="IPR023584">
    <property type="entry name" value="Ribosome_recyc_fac_dom"/>
</dbReference>
<name>A0A1H1X6J9_9GAMM</name>
<comment type="subcellular location">
    <subcellularLocation>
        <location evidence="1 6">Cytoplasm</location>
    </subcellularLocation>
</comment>
<reference evidence="11" key="2">
    <citation type="submission" date="2016-10" db="EMBL/GenBank/DDBJ databases">
        <authorList>
            <person name="Varghese N."/>
            <person name="Submissions S."/>
        </authorList>
    </citation>
    <scope>NUCLEOTIDE SEQUENCE [LARGE SCALE GENOMIC DNA]</scope>
    <source>
        <strain evidence="11">JCM 14963</strain>
    </source>
</reference>
<organism evidence="10 11">
    <name type="scientific">Halopseudomonas sabulinigri</name>
    <dbReference type="NCBI Taxonomy" id="472181"/>
    <lineage>
        <taxon>Bacteria</taxon>
        <taxon>Pseudomonadati</taxon>
        <taxon>Pseudomonadota</taxon>
        <taxon>Gammaproteobacteria</taxon>
        <taxon>Pseudomonadales</taxon>
        <taxon>Pseudomonadaceae</taxon>
        <taxon>Halopseudomonas</taxon>
    </lineage>
</organism>
<dbReference type="InterPro" id="IPR002661">
    <property type="entry name" value="Ribosome_recyc_fac"/>
</dbReference>
<evidence type="ECO:0000313" key="12">
    <source>
        <dbReference type="Proteomes" id="UP001486808"/>
    </source>
</evidence>
<feature type="domain" description="Ribosome recycling factor" evidence="8">
    <location>
        <begin position="23"/>
        <end position="183"/>
    </location>
</feature>
<gene>
    <name evidence="6 9" type="primary">frr</name>
    <name evidence="9" type="ORF">NBRC116187_23160</name>
    <name evidence="10" type="ORF">SAMN05216271_3433</name>
</gene>
<evidence type="ECO:0000256" key="2">
    <source>
        <dbReference type="ARBA" id="ARBA00005912"/>
    </source>
</evidence>
<sequence length="185" mass="20542">MINEIKKDAQERMGKSVESLGIAFAKIRTGRAHPSILDSVMVNCYGADTPLRQVANVNVEDSRTLALTVFDRSLIQAVEKAIMTSDLGLNPATAGTTIRVPMPALTEETRKGYTKQARSEAENARVAVRNIRRDALSQLKDLQKEKEISEDEERRAADEVQKLTDKFIAEVDKALEAKEKDLMAI</sequence>
<accession>A0A1H1X6J9</accession>
<dbReference type="Gene3D" id="3.30.1360.40">
    <property type="match status" value="1"/>
</dbReference>
<dbReference type="NCBIfam" id="TIGR00496">
    <property type="entry name" value="frr"/>
    <property type="match status" value="1"/>
</dbReference>
<evidence type="ECO:0000256" key="4">
    <source>
        <dbReference type="ARBA" id="ARBA00022917"/>
    </source>
</evidence>
<dbReference type="GO" id="GO:0005829">
    <property type="term" value="C:cytosol"/>
    <property type="evidence" value="ECO:0007669"/>
    <property type="project" value="GOC"/>
</dbReference>
<dbReference type="RefSeq" id="WP_092288041.1">
    <property type="nucleotide sequence ID" value="NZ_BAABWD010000002.1"/>
</dbReference>
<comment type="similarity">
    <text evidence="2 6">Belongs to the RRF family.</text>
</comment>
<evidence type="ECO:0000256" key="3">
    <source>
        <dbReference type="ARBA" id="ARBA00022490"/>
    </source>
</evidence>
<dbReference type="CDD" id="cd00520">
    <property type="entry name" value="RRF"/>
    <property type="match status" value="1"/>
</dbReference>
<feature type="coiled-coil region" evidence="7">
    <location>
        <begin position="132"/>
        <end position="166"/>
    </location>
</feature>
<dbReference type="FunFam" id="3.30.1360.40:FF:000001">
    <property type="entry name" value="Ribosome-recycling factor"/>
    <property type="match status" value="1"/>
</dbReference>
<reference evidence="9 12" key="3">
    <citation type="submission" date="2024-04" db="EMBL/GenBank/DDBJ databases">
        <title>Draft genome sequence of Halopseudomonas sabulinigri NBRC 116187.</title>
        <authorList>
            <person name="Miyakawa T."/>
            <person name="Kusuya Y."/>
            <person name="Miura T."/>
        </authorList>
    </citation>
    <scope>NUCLEOTIDE SEQUENCE [LARGE SCALE GENOMIC DNA]</scope>
    <source>
        <strain evidence="9 12">4NH20-0042</strain>
    </source>
</reference>
<evidence type="ECO:0000313" key="11">
    <source>
        <dbReference type="Proteomes" id="UP000243413"/>
    </source>
</evidence>
<dbReference type="InterPro" id="IPR036191">
    <property type="entry name" value="RRF_sf"/>
</dbReference>
<reference evidence="10" key="1">
    <citation type="submission" date="2016-10" db="EMBL/GenBank/DDBJ databases">
        <authorList>
            <person name="de Groot N.N."/>
        </authorList>
    </citation>
    <scope>NUCLEOTIDE SEQUENCE [LARGE SCALE GENOMIC DNA]</scope>
    <source>
        <strain evidence="10">JCM 14963</strain>
    </source>
</reference>
<dbReference type="OrthoDB" id="9804006at2"/>
<evidence type="ECO:0000256" key="7">
    <source>
        <dbReference type="SAM" id="Coils"/>
    </source>
</evidence>
<evidence type="ECO:0000259" key="8">
    <source>
        <dbReference type="Pfam" id="PF01765"/>
    </source>
</evidence>
<evidence type="ECO:0000313" key="10">
    <source>
        <dbReference type="EMBL" id="SDT04236.1"/>
    </source>
</evidence>
<keyword evidence="7" id="KW-0175">Coiled coil</keyword>
<dbReference type="EMBL" id="BAABWD010000002">
    <property type="protein sequence ID" value="GAA6131956.1"/>
    <property type="molecule type" value="Genomic_DNA"/>
</dbReference>
<dbReference type="FunFam" id="1.10.132.20:FF:000001">
    <property type="entry name" value="Ribosome-recycling factor"/>
    <property type="match status" value="1"/>
</dbReference>
<dbReference type="EMBL" id="LT629763">
    <property type="protein sequence ID" value="SDT04236.1"/>
    <property type="molecule type" value="Genomic_DNA"/>
</dbReference>
<keyword evidence="4 6" id="KW-0648">Protein biosynthesis</keyword>
<dbReference type="SUPFAM" id="SSF55194">
    <property type="entry name" value="Ribosome recycling factor, RRF"/>
    <property type="match status" value="1"/>
</dbReference>
<dbReference type="GO" id="GO:0002184">
    <property type="term" value="P:cytoplasmic translational termination"/>
    <property type="evidence" value="ECO:0007669"/>
    <property type="project" value="TreeGrafter"/>
</dbReference>